<organism evidence="3 4">
    <name type="scientific">Candidatus Uhrbacteria bacterium GW2011_GWC2_53_7</name>
    <dbReference type="NCBI Taxonomy" id="1618986"/>
    <lineage>
        <taxon>Bacteria</taxon>
        <taxon>Candidatus Uhriibacteriota</taxon>
    </lineage>
</organism>
<feature type="transmembrane region" description="Helical" evidence="1">
    <location>
        <begin position="139"/>
        <end position="157"/>
    </location>
</feature>
<keyword evidence="1" id="KW-1133">Transmembrane helix</keyword>
<dbReference type="Proteomes" id="UP000033865">
    <property type="component" value="Unassembled WGS sequence"/>
</dbReference>
<feature type="transmembrane region" description="Helical" evidence="1">
    <location>
        <begin position="16"/>
        <end position="35"/>
    </location>
</feature>
<feature type="domain" description="DUF2914" evidence="2">
    <location>
        <begin position="281"/>
        <end position="348"/>
    </location>
</feature>
<keyword evidence="1" id="KW-0812">Transmembrane</keyword>
<feature type="transmembrane region" description="Helical" evidence="1">
    <location>
        <begin position="109"/>
        <end position="127"/>
    </location>
</feature>
<gene>
    <name evidence="3" type="ORF">UY82_C0050G0004</name>
</gene>
<evidence type="ECO:0000256" key="1">
    <source>
        <dbReference type="SAM" id="Phobius"/>
    </source>
</evidence>
<dbReference type="InterPro" id="IPR022606">
    <property type="entry name" value="DUF2914"/>
</dbReference>
<proteinExistence type="predicted"/>
<keyword evidence="1" id="KW-0472">Membrane</keyword>
<feature type="transmembrane region" description="Helical" evidence="1">
    <location>
        <begin position="163"/>
        <end position="180"/>
    </location>
</feature>
<feature type="transmembrane region" description="Helical" evidence="1">
    <location>
        <begin position="41"/>
        <end position="60"/>
    </location>
</feature>
<comment type="caution">
    <text evidence="3">The sequence shown here is derived from an EMBL/GenBank/DDBJ whole genome shotgun (WGS) entry which is preliminary data.</text>
</comment>
<evidence type="ECO:0000313" key="4">
    <source>
        <dbReference type="Proteomes" id="UP000033865"/>
    </source>
</evidence>
<name>A0A0G1XVZ2_9BACT</name>
<feature type="transmembrane region" description="Helical" evidence="1">
    <location>
        <begin position="81"/>
        <end position="103"/>
    </location>
</feature>
<sequence length="360" mass="41947">MVWMKRLYTLYKQYERFFIPAFLVGGFAVDVLTFRSVQTRTVFIVLSAYAIFAGAAILFLHNPRIYPRLETSKPLRILRTITPPALQFFFGALLSASLVFYWFSGAFSVSWPFILLIATLACGNEAFRREYLRPIVQLPIYFFTLFSLSTLIFPFVFKSISLWIFYGSGVFALAVMLAYLRDFNRFNNVKMHQRKYLTISILAIFAAMNALYFFRILPPIPLSIREAGVYHNVVHTGEDYVLTSEREHFFERLIPGQTIHIAGQQTLYVWSAVFAPSDLNTDIYNRWEIYDKGARKWKERGRFSYRLSGGRKEGYRGYSYKTAIEPGRWRVSLETQRGQVLGRVKFRVEMIEAKVLMIPI</sequence>
<dbReference type="EMBL" id="LCRN01000050">
    <property type="protein sequence ID" value="KKW35090.1"/>
    <property type="molecule type" value="Genomic_DNA"/>
</dbReference>
<protein>
    <recommendedName>
        <fullName evidence="2">DUF2914 domain-containing protein</fullName>
    </recommendedName>
</protein>
<evidence type="ECO:0000259" key="2">
    <source>
        <dbReference type="Pfam" id="PF11141"/>
    </source>
</evidence>
<dbReference type="AlphaFoldDB" id="A0A0G1XVZ2"/>
<feature type="transmembrane region" description="Helical" evidence="1">
    <location>
        <begin position="196"/>
        <end position="214"/>
    </location>
</feature>
<accession>A0A0G1XVZ2</accession>
<evidence type="ECO:0000313" key="3">
    <source>
        <dbReference type="EMBL" id="KKW35090.1"/>
    </source>
</evidence>
<reference evidence="3 4" key="1">
    <citation type="journal article" date="2015" name="Nature">
        <title>rRNA introns, odd ribosomes, and small enigmatic genomes across a large radiation of phyla.</title>
        <authorList>
            <person name="Brown C.T."/>
            <person name="Hug L.A."/>
            <person name="Thomas B.C."/>
            <person name="Sharon I."/>
            <person name="Castelle C.J."/>
            <person name="Singh A."/>
            <person name="Wilkins M.J."/>
            <person name="Williams K.H."/>
            <person name="Banfield J.F."/>
        </authorList>
    </citation>
    <scope>NUCLEOTIDE SEQUENCE [LARGE SCALE GENOMIC DNA]</scope>
</reference>
<dbReference type="Pfam" id="PF11141">
    <property type="entry name" value="DUF2914"/>
    <property type="match status" value="1"/>
</dbReference>